<reference evidence="2" key="1">
    <citation type="journal article" date="2023" name="Mol. Biol. Evol.">
        <title>Third-Generation Sequencing Reveals the Adaptive Role of the Epigenome in Three Deep-Sea Polychaetes.</title>
        <authorList>
            <person name="Perez M."/>
            <person name="Aroh O."/>
            <person name="Sun Y."/>
            <person name="Lan Y."/>
            <person name="Juniper S.K."/>
            <person name="Young C.R."/>
            <person name="Angers B."/>
            <person name="Qian P.Y."/>
        </authorList>
    </citation>
    <scope>NUCLEOTIDE SEQUENCE</scope>
    <source>
        <strain evidence="2">R07B-5</strain>
    </source>
</reference>
<accession>A0AAD9NTD1</accession>
<feature type="region of interest" description="Disordered" evidence="1">
    <location>
        <begin position="32"/>
        <end position="74"/>
    </location>
</feature>
<organism evidence="2 3">
    <name type="scientific">Ridgeia piscesae</name>
    <name type="common">Tubeworm</name>
    <dbReference type="NCBI Taxonomy" id="27915"/>
    <lineage>
        <taxon>Eukaryota</taxon>
        <taxon>Metazoa</taxon>
        <taxon>Spiralia</taxon>
        <taxon>Lophotrochozoa</taxon>
        <taxon>Annelida</taxon>
        <taxon>Polychaeta</taxon>
        <taxon>Sedentaria</taxon>
        <taxon>Canalipalpata</taxon>
        <taxon>Sabellida</taxon>
        <taxon>Siboglinidae</taxon>
        <taxon>Ridgeia</taxon>
    </lineage>
</organism>
<dbReference type="EMBL" id="JAODUO010000367">
    <property type="protein sequence ID" value="KAK2182092.1"/>
    <property type="molecule type" value="Genomic_DNA"/>
</dbReference>
<evidence type="ECO:0000256" key="1">
    <source>
        <dbReference type="SAM" id="MobiDB-lite"/>
    </source>
</evidence>
<evidence type="ECO:0000313" key="2">
    <source>
        <dbReference type="EMBL" id="KAK2182092.1"/>
    </source>
</evidence>
<name>A0AAD9NTD1_RIDPI</name>
<dbReference type="Proteomes" id="UP001209878">
    <property type="component" value="Unassembled WGS sequence"/>
</dbReference>
<dbReference type="AlphaFoldDB" id="A0AAD9NTD1"/>
<gene>
    <name evidence="2" type="ORF">NP493_367g02048</name>
</gene>
<evidence type="ECO:0000313" key="3">
    <source>
        <dbReference type="Proteomes" id="UP001209878"/>
    </source>
</evidence>
<feature type="compositionally biased region" description="Polar residues" evidence="1">
    <location>
        <begin position="62"/>
        <end position="74"/>
    </location>
</feature>
<comment type="caution">
    <text evidence="2">The sequence shown here is derived from an EMBL/GenBank/DDBJ whole genome shotgun (WGS) entry which is preliminary data.</text>
</comment>
<feature type="region of interest" description="Disordered" evidence="1">
    <location>
        <begin position="166"/>
        <end position="204"/>
    </location>
</feature>
<proteinExistence type="predicted"/>
<sequence>MNKIDTCTEVSVNVFATVSVDKKTEKKCITSKDAKTAKAKVRPQPATERTDSSRLVDDDVPTSKTTTAGVANNSRFPPVSKTTVVATATNASFGITASEQKLTFHTQKATRVGCKVATSNQQAACGRTSTNAPGEQKVLATDRYALDDANYNIIAEKYRLFYSQSPRPATQTHDTGPMRWPGLKKPAPMSAQVQDRRKKRKRKDCNRCCNVATPSNVTGSSNDHDLHLEIKFDPNKGNLQVNNSNNNTNSHLDDVILMKKISP</sequence>
<keyword evidence="3" id="KW-1185">Reference proteome</keyword>
<feature type="compositionally biased region" description="Basic and acidic residues" evidence="1">
    <location>
        <begin position="48"/>
        <end position="57"/>
    </location>
</feature>
<protein>
    <submittedName>
        <fullName evidence="2">Uncharacterized protein</fullName>
    </submittedName>
</protein>